<reference evidence="2 3" key="1">
    <citation type="submission" date="2017-08" db="EMBL/GenBank/DDBJ databases">
        <title>Draft Genome Sequence of Hafnia alvei CITHA-6 Isolated from Raw Bovine Milk.</title>
        <authorList>
            <person name="Culligan E.P."/>
            <person name="Mcsweeney A."/>
            <person name="O'Doherty C."/>
            <person name="Gleeson E."/>
            <person name="O'Riordan D."/>
            <person name="Sleator R.D."/>
        </authorList>
    </citation>
    <scope>NUCLEOTIDE SEQUENCE [LARGE SCALE GENOMIC DNA]</scope>
    <source>
        <strain evidence="2 3">CITHA-6</strain>
    </source>
</reference>
<feature type="transmembrane region" description="Helical" evidence="1">
    <location>
        <begin position="152"/>
        <end position="177"/>
    </location>
</feature>
<dbReference type="OrthoDB" id="7022049at2"/>
<dbReference type="InterPro" id="IPR025291">
    <property type="entry name" value="DUF4153"/>
</dbReference>
<feature type="transmembrane region" description="Helical" evidence="1">
    <location>
        <begin position="56"/>
        <end position="74"/>
    </location>
</feature>
<feature type="transmembrane region" description="Helical" evidence="1">
    <location>
        <begin position="373"/>
        <end position="389"/>
    </location>
</feature>
<feature type="transmembrane region" description="Helical" evidence="1">
    <location>
        <begin position="235"/>
        <end position="255"/>
    </location>
</feature>
<keyword evidence="3" id="KW-1185">Reference proteome</keyword>
<feature type="transmembrane region" description="Helical" evidence="1">
    <location>
        <begin position="24"/>
        <end position="44"/>
    </location>
</feature>
<feature type="transmembrane region" description="Helical" evidence="1">
    <location>
        <begin position="334"/>
        <end position="352"/>
    </location>
</feature>
<sequence length="615" mass="69447">MSLLAAHHSKTQVSPSDLPLKTRIVIILVCLIQGCLLYLCNHFSDREWMIPHSSALLYTQVLSGSLPLIFVMSVNTLRDKILWKALLAYTAIFVAMTAWIKWNDVGVRDYGSLFGTFYLALFLIVFVTLPWLQARINNPSSSIDYSELHGNIWKNTITAVLTLLISGLMWGILSLGAGLFKLIGIDFFYELFFRHEIFMYLANGLIVAIGVLISRTHPKLIITVRNLLSLMVKGLLPLLSFFALIFIFSLPFTGIDALTDKWSSATTLLTTMSLLLALLVNAIYLSSDGIDKKPYPNLIRYIINGSLLVLPIYAILSTYYLGQRIVQYGWTPDRLRASVVVGLSLCLTLAYASAVVRKNNIWLHSLGSINKKMMWLIAVIVVLCNSPIIDPYRISVNDQMNRYSTGKVSPDDLDLIMLRFDSGRRGNDALQALRSDIKFVSDPRRKLKLEKTLLQTTRWGSYGDDDKKPYAAFTPEIARKNIQLAAGTPSPESTWWESLPKDIGREEHIDDCYLMANACVVTTLDLNNDGNKEHVLCNFSDPKEPFCQVYTYKKQGWVIAAHIDFNFRDTLNKNTLDTAKLKNIILGGQLKAVPKEWSDIQIQDTTIDVSYYDLR</sequence>
<evidence type="ECO:0000313" key="3">
    <source>
        <dbReference type="Proteomes" id="UP000218796"/>
    </source>
</evidence>
<dbReference type="RefSeq" id="WP_039189328.1">
    <property type="nucleotide sequence ID" value="NZ_CAUFSP010000011.1"/>
</dbReference>
<feature type="transmembrane region" description="Helical" evidence="1">
    <location>
        <begin position="267"/>
        <end position="286"/>
    </location>
</feature>
<accession>A0A2A2MCF5</accession>
<organism evidence="2 3">
    <name type="scientific">Hafnia paralvei</name>
    <dbReference type="NCBI Taxonomy" id="546367"/>
    <lineage>
        <taxon>Bacteria</taxon>
        <taxon>Pseudomonadati</taxon>
        <taxon>Pseudomonadota</taxon>
        <taxon>Gammaproteobacteria</taxon>
        <taxon>Enterobacterales</taxon>
        <taxon>Hafniaceae</taxon>
        <taxon>Hafnia</taxon>
    </lineage>
</organism>
<evidence type="ECO:0000256" key="1">
    <source>
        <dbReference type="SAM" id="Phobius"/>
    </source>
</evidence>
<feature type="transmembrane region" description="Helical" evidence="1">
    <location>
        <begin position="112"/>
        <end position="132"/>
    </location>
</feature>
<name>A0A2A2MCF5_9GAMM</name>
<keyword evidence="1" id="KW-0812">Transmembrane</keyword>
<feature type="transmembrane region" description="Helical" evidence="1">
    <location>
        <begin position="197"/>
        <end position="214"/>
    </location>
</feature>
<dbReference type="Proteomes" id="UP000218796">
    <property type="component" value="Unassembled WGS sequence"/>
</dbReference>
<feature type="transmembrane region" description="Helical" evidence="1">
    <location>
        <begin position="81"/>
        <end position="100"/>
    </location>
</feature>
<keyword evidence="1" id="KW-1133">Transmembrane helix</keyword>
<comment type="caution">
    <text evidence="2">The sequence shown here is derived from an EMBL/GenBank/DDBJ whole genome shotgun (WGS) entry which is preliminary data.</text>
</comment>
<protein>
    <submittedName>
        <fullName evidence="2">DUF4153 domain-containing protein</fullName>
    </submittedName>
</protein>
<keyword evidence="1" id="KW-0472">Membrane</keyword>
<gene>
    <name evidence="2" type="ORF">CJD50_11330</name>
</gene>
<dbReference type="EMBL" id="NQMS01000004">
    <property type="protein sequence ID" value="PAV96292.1"/>
    <property type="molecule type" value="Genomic_DNA"/>
</dbReference>
<proteinExistence type="predicted"/>
<feature type="transmembrane region" description="Helical" evidence="1">
    <location>
        <begin position="298"/>
        <end position="322"/>
    </location>
</feature>
<evidence type="ECO:0000313" key="2">
    <source>
        <dbReference type="EMBL" id="PAV96292.1"/>
    </source>
</evidence>
<dbReference type="AlphaFoldDB" id="A0A2A2MCF5"/>
<dbReference type="Pfam" id="PF13687">
    <property type="entry name" value="DUF4153"/>
    <property type="match status" value="1"/>
</dbReference>